<dbReference type="AlphaFoldDB" id="A0A8J3ZKS1"/>
<dbReference type="EMBL" id="BOPH01000007">
    <property type="protein sequence ID" value="GIJ65684.1"/>
    <property type="molecule type" value="Genomic_DNA"/>
</dbReference>
<dbReference type="RefSeq" id="WP_203925678.1">
    <property type="nucleotide sequence ID" value="NZ_BOPH01000007.1"/>
</dbReference>
<proteinExistence type="predicted"/>
<sequence length="280" mass="29476">MPEQTFSGLFDETAHLDWAPTDGLRRRARRRRLRQRFAAGAAAVAVVAVVAAGTAFALDRGPAPEPVPPATPAPSVSPPVSPSGSATGSASPAGSAAMGSASSPPTLLTQVPAAAMLTPADVGSSGWSRDDGEDGGDWQISFTFTICSTADGTPPGGDVHRRWQTMSGPSEKYVLQRVDAFASAAAARAHLGWVRSEVTNCRNFAYEGHRYSMSIVDEPPSGDEAFIVRTVGYNNQIRIHGFVRVGNLVTEFVHSDDTTDRAFTLSVKAASRLCAATRTC</sequence>
<feature type="transmembrane region" description="Helical" evidence="2">
    <location>
        <begin position="37"/>
        <end position="58"/>
    </location>
</feature>
<feature type="compositionally biased region" description="Pro residues" evidence="1">
    <location>
        <begin position="63"/>
        <end position="81"/>
    </location>
</feature>
<evidence type="ECO:0000313" key="3">
    <source>
        <dbReference type="EMBL" id="GIJ65684.1"/>
    </source>
</evidence>
<feature type="compositionally biased region" description="Low complexity" evidence="1">
    <location>
        <begin position="82"/>
        <end position="105"/>
    </location>
</feature>
<keyword evidence="2" id="KW-0812">Transmembrane</keyword>
<evidence type="ECO:0000313" key="4">
    <source>
        <dbReference type="Proteomes" id="UP000635606"/>
    </source>
</evidence>
<protein>
    <submittedName>
        <fullName evidence="3">Uncharacterized protein</fullName>
    </submittedName>
</protein>
<name>A0A8J3ZKS1_9ACTN</name>
<evidence type="ECO:0000256" key="2">
    <source>
        <dbReference type="SAM" id="Phobius"/>
    </source>
</evidence>
<accession>A0A8J3ZKS1</accession>
<dbReference type="Proteomes" id="UP000635606">
    <property type="component" value="Unassembled WGS sequence"/>
</dbReference>
<gene>
    <name evidence="3" type="ORF">Voc01_006010</name>
</gene>
<keyword evidence="4" id="KW-1185">Reference proteome</keyword>
<keyword evidence="2" id="KW-1133">Transmembrane helix</keyword>
<organism evidence="3 4">
    <name type="scientific">Virgisporangium ochraceum</name>
    <dbReference type="NCBI Taxonomy" id="65505"/>
    <lineage>
        <taxon>Bacteria</taxon>
        <taxon>Bacillati</taxon>
        <taxon>Actinomycetota</taxon>
        <taxon>Actinomycetes</taxon>
        <taxon>Micromonosporales</taxon>
        <taxon>Micromonosporaceae</taxon>
        <taxon>Virgisporangium</taxon>
    </lineage>
</organism>
<evidence type="ECO:0000256" key="1">
    <source>
        <dbReference type="SAM" id="MobiDB-lite"/>
    </source>
</evidence>
<feature type="region of interest" description="Disordered" evidence="1">
    <location>
        <begin position="63"/>
        <end position="105"/>
    </location>
</feature>
<reference evidence="3" key="1">
    <citation type="submission" date="2021-01" db="EMBL/GenBank/DDBJ databases">
        <title>Whole genome shotgun sequence of Virgisporangium ochraceum NBRC 16418.</title>
        <authorList>
            <person name="Komaki H."/>
            <person name="Tamura T."/>
        </authorList>
    </citation>
    <scope>NUCLEOTIDE SEQUENCE</scope>
    <source>
        <strain evidence="3">NBRC 16418</strain>
    </source>
</reference>
<keyword evidence="2" id="KW-0472">Membrane</keyword>
<comment type="caution">
    <text evidence="3">The sequence shown here is derived from an EMBL/GenBank/DDBJ whole genome shotgun (WGS) entry which is preliminary data.</text>
</comment>